<feature type="transmembrane region" description="Helical" evidence="6">
    <location>
        <begin position="233"/>
        <end position="249"/>
    </location>
</feature>
<gene>
    <name evidence="8" type="ORF">LzC2_06110</name>
</gene>
<evidence type="ECO:0000259" key="7">
    <source>
        <dbReference type="Pfam" id="PF04932"/>
    </source>
</evidence>
<feature type="transmembrane region" description="Helical" evidence="6">
    <location>
        <begin position="293"/>
        <end position="309"/>
    </location>
</feature>
<feature type="transmembrane region" description="Helical" evidence="6">
    <location>
        <begin position="40"/>
        <end position="59"/>
    </location>
</feature>
<protein>
    <recommendedName>
        <fullName evidence="7">O-antigen ligase-related domain-containing protein</fullName>
    </recommendedName>
</protein>
<dbReference type="InterPro" id="IPR007016">
    <property type="entry name" value="O-antigen_ligase-rel_domated"/>
</dbReference>
<evidence type="ECO:0000256" key="1">
    <source>
        <dbReference type="ARBA" id="ARBA00004141"/>
    </source>
</evidence>
<feature type="compositionally biased region" description="Polar residues" evidence="5">
    <location>
        <begin position="539"/>
        <end position="555"/>
    </location>
</feature>
<feature type="region of interest" description="Disordered" evidence="5">
    <location>
        <begin position="523"/>
        <end position="555"/>
    </location>
</feature>
<dbReference type="Proteomes" id="UP000609651">
    <property type="component" value="Unassembled WGS sequence"/>
</dbReference>
<evidence type="ECO:0000256" key="3">
    <source>
        <dbReference type="ARBA" id="ARBA00022989"/>
    </source>
</evidence>
<accession>A0ABX1V8U9</accession>
<dbReference type="InterPro" id="IPR051533">
    <property type="entry name" value="WaaL-like"/>
</dbReference>
<evidence type="ECO:0000256" key="2">
    <source>
        <dbReference type="ARBA" id="ARBA00022692"/>
    </source>
</evidence>
<dbReference type="EMBL" id="WTPX01000011">
    <property type="protein sequence ID" value="NNJ24553.1"/>
    <property type="molecule type" value="Genomic_DNA"/>
</dbReference>
<feature type="transmembrane region" description="Helical" evidence="6">
    <location>
        <begin position="166"/>
        <end position="186"/>
    </location>
</feature>
<feature type="transmembrane region" description="Helical" evidence="6">
    <location>
        <begin position="141"/>
        <end position="160"/>
    </location>
</feature>
<keyword evidence="2 6" id="KW-0812">Transmembrane</keyword>
<dbReference type="RefSeq" id="WP_171183624.1">
    <property type="nucleotide sequence ID" value="NZ_WTPX01000011.1"/>
</dbReference>
<dbReference type="Pfam" id="PF04932">
    <property type="entry name" value="Wzy_C"/>
    <property type="match status" value="1"/>
</dbReference>
<feature type="transmembrane region" description="Helical" evidence="6">
    <location>
        <begin position="270"/>
        <end position="287"/>
    </location>
</feature>
<feature type="transmembrane region" description="Helical" evidence="6">
    <location>
        <begin position="83"/>
        <end position="101"/>
    </location>
</feature>
<feature type="domain" description="O-antigen ligase-related" evidence="7">
    <location>
        <begin position="278"/>
        <end position="425"/>
    </location>
</feature>
<keyword evidence="3 6" id="KW-1133">Transmembrane helix</keyword>
<evidence type="ECO:0000256" key="4">
    <source>
        <dbReference type="ARBA" id="ARBA00023136"/>
    </source>
</evidence>
<keyword evidence="9" id="KW-1185">Reference proteome</keyword>
<keyword evidence="4 6" id="KW-0472">Membrane</keyword>
<evidence type="ECO:0000313" key="9">
    <source>
        <dbReference type="Proteomes" id="UP000609651"/>
    </source>
</evidence>
<sequence length="555" mass="59155">MSAAPSRSAVGSAAAFDRASVHRKATEALWRGRLPGGKRLFLAAAFLVGMPFYLAGQSWSTSAAEAFTESADEMEARASGGNALRQVAFLTLGGCGVWCLAQDRRRQARPLPTWWSPYWPGGKTASLLCEWAGVARRSHPVAWVLAMYLAWCFASVLWSHEPGQTIRKLIVLGCWTAGSLGVARVLSPRRIVWLGVLLPAIYLSIGVMAEISLGTFRPWGGDYRFAGTMHPNTQGLTLASMIAGAFVLWRSERRFARVSESTDEPQSASFGLWLPALIAAGVLFTLLTKSRTSAAGLALCLGLLAAITVPPRWRLAATVAGGTVGGAALMTALSLGSDPLGGAMDAATLGRSEQLSSLTGRHEIWAEIGRFMERRPLAGYGYDSFWTPEHVAIVSENCGWGLREAHSSYRDILLSVGKVGLALLVPALLWAWFAAIQRYAAGERAAEGRPGVPPSGVGEPLAGYIAGLLAVGLLNAFTESAMSMVLFTPFLISCGLAKLFVYPQETVSPFGADWLDAPAPHVTGSEIQSYGPSDGPESNVRSQQSAGRTESNIAR</sequence>
<evidence type="ECO:0000256" key="6">
    <source>
        <dbReference type="SAM" id="Phobius"/>
    </source>
</evidence>
<evidence type="ECO:0000256" key="5">
    <source>
        <dbReference type="SAM" id="MobiDB-lite"/>
    </source>
</evidence>
<comment type="subcellular location">
    <subcellularLocation>
        <location evidence="1">Membrane</location>
        <topology evidence="1">Multi-pass membrane protein</topology>
    </subcellularLocation>
</comment>
<evidence type="ECO:0000313" key="8">
    <source>
        <dbReference type="EMBL" id="NNJ24553.1"/>
    </source>
</evidence>
<organism evidence="8 9">
    <name type="scientific">Alienimonas chondri</name>
    <dbReference type="NCBI Taxonomy" id="2681879"/>
    <lineage>
        <taxon>Bacteria</taxon>
        <taxon>Pseudomonadati</taxon>
        <taxon>Planctomycetota</taxon>
        <taxon>Planctomycetia</taxon>
        <taxon>Planctomycetales</taxon>
        <taxon>Planctomycetaceae</taxon>
        <taxon>Alienimonas</taxon>
    </lineage>
</organism>
<feature type="transmembrane region" description="Helical" evidence="6">
    <location>
        <begin position="419"/>
        <end position="441"/>
    </location>
</feature>
<comment type="caution">
    <text evidence="8">The sequence shown here is derived from an EMBL/GenBank/DDBJ whole genome shotgun (WGS) entry which is preliminary data.</text>
</comment>
<dbReference type="PANTHER" id="PTHR37422:SF17">
    <property type="entry name" value="O-ANTIGEN LIGASE"/>
    <property type="match status" value="1"/>
</dbReference>
<feature type="transmembrane region" description="Helical" evidence="6">
    <location>
        <begin position="191"/>
        <end position="213"/>
    </location>
</feature>
<reference evidence="8 9" key="1">
    <citation type="journal article" date="2020" name="Syst. Appl. Microbiol.">
        <title>Alienimonas chondri sp. nov., a novel planctomycete isolated from the biofilm of the red alga Chondrus crispus.</title>
        <authorList>
            <person name="Vitorino I."/>
            <person name="Albuquerque L."/>
            <person name="Wiegand S."/>
            <person name="Kallscheuer N."/>
            <person name="da Costa M.S."/>
            <person name="Lobo-da-Cunha A."/>
            <person name="Jogler C."/>
            <person name="Lage O.M."/>
        </authorList>
    </citation>
    <scope>NUCLEOTIDE SEQUENCE [LARGE SCALE GENOMIC DNA]</scope>
    <source>
        <strain evidence="8 9">LzC2</strain>
    </source>
</reference>
<name>A0ABX1V8U9_9PLAN</name>
<proteinExistence type="predicted"/>
<dbReference type="PANTHER" id="PTHR37422">
    <property type="entry name" value="TEICHURONIC ACID BIOSYNTHESIS PROTEIN TUAE"/>
    <property type="match status" value="1"/>
</dbReference>